<proteinExistence type="inferred from homology"/>
<dbReference type="Gene3D" id="3.40.30.10">
    <property type="entry name" value="Glutaredoxin"/>
    <property type="match status" value="2"/>
</dbReference>
<evidence type="ECO:0000256" key="3">
    <source>
        <dbReference type="ARBA" id="ARBA00023002"/>
    </source>
</evidence>
<dbReference type="GO" id="GO:0016491">
    <property type="term" value="F:oxidoreductase activity"/>
    <property type="evidence" value="ECO:0007669"/>
    <property type="project" value="UniProtKB-KW"/>
</dbReference>
<dbReference type="SUPFAM" id="SSF52833">
    <property type="entry name" value="Thioredoxin-like"/>
    <property type="match status" value="2"/>
</dbReference>
<dbReference type="EMBL" id="MHQD01000008">
    <property type="protein sequence ID" value="OGZ96621.1"/>
    <property type="molecule type" value="Genomic_DNA"/>
</dbReference>
<dbReference type="AlphaFoldDB" id="A0A1G2KDL8"/>
<keyword evidence="3" id="KW-0560">Oxidoreductase</keyword>
<feature type="domain" description="Thioredoxin" evidence="7">
    <location>
        <begin position="117"/>
        <end position="243"/>
    </location>
</feature>
<dbReference type="InterPro" id="IPR012336">
    <property type="entry name" value="Thioredoxin-like_fold"/>
</dbReference>
<evidence type="ECO:0000313" key="8">
    <source>
        <dbReference type="EMBL" id="OGZ96621.1"/>
    </source>
</evidence>
<dbReference type="InterPro" id="IPR001853">
    <property type="entry name" value="DSBA-like_thioredoxin_dom"/>
</dbReference>
<dbReference type="PROSITE" id="PS51352">
    <property type="entry name" value="THIOREDOXIN_2"/>
    <property type="match status" value="1"/>
</dbReference>
<protein>
    <recommendedName>
        <fullName evidence="7">Thioredoxin domain-containing protein</fullName>
    </recommendedName>
</protein>
<accession>A0A1G2KDL8</accession>
<dbReference type="InterPro" id="IPR013766">
    <property type="entry name" value="Thioredoxin_domain"/>
</dbReference>
<reference evidence="8 9" key="1">
    <citation type="journal article" date="2016" name="Nat. Commun.">
        <title>Thousands of microbial genomes shed light on interconnected biogeochemical processes in an aquifer system.</title>
        <authorList>
            <person name="Anantharaman K."/>
            <person name="Brown C.T."/>
            <person name="Hug L.A."/>
            <person name="Sharon I."/>
            <person name="Castelle C.J."/>
            <person name="Probst A.J."/>
            <person name="Thomas B.C."/>
            <person name="Singh A."/>
            <person name="Wilkins M.J."/>
            <person name="Karaoz U."/>
            <person name="Brodie E.L."/>
            <person name="Williams K.H."/>
            <person name="Hubbard S.S."/>
            <person name="Banfield J.F."/>
        </authorList>
    </citation>
    <scope>NUCLEOTIDE SEQUENCE [LARGE SCALE GENOMIC DNA]</scope>
</reference>
<evidence type="ECO:0000256" key="5">
    <source>
        <dbReference type="ARBA" id="ARBA00023284"/>
    </source>
</evidence>
<keyword evidence="6" id="KW-0812">Transmembrane</keyword>
<evidence type="ECO:0000259" key="7">
    <source>
        <dbReference type="PROSITE" id="PS51352"/>
    </source>
</evidence>
<name>A0A1G2KDL8_9BACT</name>
<dbReference type="PANTHER" id="PTHR13887">
    <property type="entry name" value="GLUTATHIONE S-TRANSFERASE KAPPA"/>
    <property type="match status" value="1"/>
</dbReference>
<keyword evidence="5" id="KW-0676">Redox-active center</keyword>
<comment type="similarity">
    <text evidence="1">Belongs to the thioredoxin family. DsbA subfamily.</text>
</comment>
<gene>
    <name evidence="8" type="ORF">A2847_00830</name>
</gene>
<comment type="caution">
    <text evidence="8">The sequence shown here is derived from an EMBL/GenBank/DDBJ whole genome shotgun (WGS) entry which is preliminary data.</text>
</comment>
<evidence type="ECO:0000256" key="4">
    <source>
        <dbReference type="ARBA" id="ARBA00023157"/>
    </source>
</evidence>
<dbReference type="Proteomes" id="UP000178574">
    <property type="component" value="Unassembled WGS sequence"/>
</dbReference>
<evidence type="ECO:0000256" key="1">
    <source>
        <dbReference type="ARBA" id="ARBA00005791"/>
    </source>
</evidence>
<keyword evidence="6" id="KW-1133">Transmembrane helix</keyword>
<evidence type="ECO:0000313" key="9">
    <source>
        <dbReference type="Proteomes" id="UP000178574"/>
    </source>
</evidence>
<evidence type="ECO:0000256" key="6">
    <source>
        <dbReference type="SAM" id="Phobius"/>
    </source>
</evidence>
<keyword evidence="6" id="KW-0472">Membrane</keyword>
<dbReference type="PANTHER" id="PTHR13887:SF14">
    <property type="entry name" value="DISULFIDE BOND FORMATION PROTEIN D"/>
    <property type="match status" value="1"/>
</dbReference>
<dbReference type="Pfam" id="PF01323">
    <property type="entry name" value="DSBA"/>
    <property type="match status" value="1"/>
</dbReference>
<organism evidence="8 9">
    <name type="scientific">Candidatus Sungbacteria bacterium RIFCSPHIGHO2_01_FULL_50_25</name>
    <dbReference type="NCBI Taxonomy" id="1802265"/>
    <lineage>
        <taxon>Bacteria</taxon>
        <taxon>Candidatus Sungiibacteriota</taxon>
    </lineage>
</organism>
<sequence>MDELDQLNTSSPQSPPKKENTYLIPASIIVAGVIIAGAVIYAFPPRTFEIAETDRAFSFSVLADELGLNTVQLVDCMNSRKYEDEISKDYADGVQAGVDGTPAFFINGVKVSGAQPFSVFKTAIDNASPAKNETEKASFKKLADDDPVLGNPNAPITIVEFGDFQCHFCKKFHDEARKEIIRTYVDTGKANIVYRDFPLEGIHKNARLAAEAAECADEQGKFWEYHDALYVHQAEFSQGELKN</sequence>
<dbReference type="InterPro" id="IPR036249">
    <property type="entry name" value="Thioredoxin-like_sf"/>
</dbReference>
<dbReference type="Pfam" id="PF13462">
    <property type="entry name" value="Thioredoxin_4"/>
    <property type="match status" value="1"/>
</dbReference>
<keyword evidence="2" id="KW-0732">Signal</keyword>
<feature type="transmembrane region" description="Helical" evidence="6">
    <location>
        <begin position="22"/>
        <end position="43"/>
    </location>
</feature>
<evidence type="ECO:0000256" key="2">
    <source>
        <dbReference type="ARBA" id="ARBA00022729"/>
    </source>
</evidence>
<keyword evidence="4" id="KW-1015">Disulfide bond</keyword>